<name>A0ABW8JRE6_9GAMM</name>
<feature type="region of interest" description="Disordered" evidence="1">
    <location>
        <begin position="1"/>
        <end position="23"/>
    </location>
</feature>
<keyword evidence="3" id="KW-1185">Reference proteome</keyword>
<comment type="caution">
    <text evidence="2">The sequence shown here is derived from an EMBL/GenBank/DDBJ whole genome shotgun (WGS) entry which is preliminary data.</text>
</comment>
<dbReference type="Proteomes" id="UP001620460">
    <property type="component" value="Unassembled WGS sequence"/>
</dbReference>
<accession>A0ABW8JRE6</accession>
<organism evidence="2 3">
    <name type="scientific">Dyella ginsengisoli</name>
    <dbReference type="NCBI Taxonomy" id="363848"/>
    <lineage>
        <taxon>Bacteria</taxon>
        <taxon>Pseudomonadati</taxon>
        <taxon>Pseudomonadota</taxon>
        <taxon>Gammaproteobacteria</taxon>
        <taxon>Lysobacterales</taxon>
        <taxon>Rhodanobacteraceae</taxon>
        <taxon>Dyella</taxon>
    </lineage>
</organism>
<dbReference type="RefSeq" id="WP_404631338.1">
    <property type="nucleotide sequence ID" value="NZ_JADIKM010000001.1"/>
</dbReference>
<protein>
    <submittedName>
        <fullName evidence="2">Uncharacterized protein</fullName>
    </submittedName>
</protein>
<evidence type="ECO:0000313" key="2">
    <source>
        <dbReference type="EMBL" id="MFK2903679.1"/>
    </source>
</evidence>
<evidence type="ECO:0000313" key="3">
    <source>
        <dbReference type="Proteomes" id="UP001620460"/>
    </source>
</evidence>
<sequence length="131" mass="14847">MPTITADFNHGHNHGPIFSRGENAVDRPVNDRRAPSINVRAYAPALYAHINAVNRLRRSPWACAEAQALSKLLWYIRRAGYVIDLSRITFGRPTGYDGAELWTPCENCLEWLEQAGGWGPDVTYRIRPELQ</sequence>
<gene>
    <name evidence="2" type="ORF">ISP17_06875</name>
</gene>
<evidence type="ECO:0000256" key="1">
    <source>
        <dbReference type="SAM" id="MobiDB-lite"/>
    </source>
</evidence>
<proteinExistence type="predicted"/>
<reference evidence="2 3" key="1">
    <citation type="submission" date="2020-10" db="EMBL/GenBank/DDBJ databases">
        <title>Phylogeny of dyella-like bacteria.</title>
        <authorList>
            <person name="Fu J."/>
        </authorList>
    </citation>
    <scope>NUCLEOTIDE SEQUENCE [LARGE SCALE GENOMIC DNA]</scope>
    <source>
        <strain evidence="2 3">Gsoil3046</strain>
    </source>
</reference>
<dbReference type="EMBL" id="JADIKM010000001">
    <property type="protein sequence ID" value="MFK2903679.1"/>
    <property type="molecule type" value="Genomic_DNA"/>
</dbReference>